<dbReference type="Proteomes" id="UP000246464">
    <property type="component" value="Chromosome 20"/>
</dbReference>
<proteinExistence type="predicted"/>
<sequence>MESLERETESKKNQNAAAWLVVNLPMFSHSTLLLRTGFRLQALMLTVLRMAQALPTSKWANLTPQPVHSALLLPNGFLLPHCEGTVGEYQCLEIGFKAPPASEGAEERNMKLQGSDTDHLQVTL</sequence>
<evidence type="ECO:0000313" key="1">
    <source>
        <dbReference type="EMBL" id="AWP19532.1"/>
    </source>
</evidence>
<organism evidence="1 2">
    <name type="scientific">Scophthalmus maximus</name>
    <name type="common">Turbot</name>
    <name type="synonym">Psetta maxima</name>
    <dbReference type="NCBI Taxonomy" id="52904"/>
    <lineage>
        <taxon>Eukaryota</taxon>
        <taxon>Metazoa</taxon>
        <taxon>Chordata</taxon>
        <taxon>Craniata</taxon>
        <taxon>Vertebrata</taxon>
        <taxon>Euteleostomi</taxon>
        <taxon>Actinopterygii</taxon>
        <taxon>Neopterygii</taxon>
        <taxon>Teleostei</taxon>
        <taxon>Neoteleostei</taxon>
        <taxon>Acanthomorphata</taxon>
        <taxon>Carangaria</taxon>
        <taxon>Pleuronectiformes</taxon>
        <taxon>Pleuronectoidei</taxon>
        <taxon>Scophthalmidae</taxon>
        <taxon>Scophthalmus</taxon>
    </lineage>
</organism>
<evidence type="ECO:0000313" key="2">
    <source>
        <dbReference type="Proteomes" id="UP000246464"/>
    </source>
</evidence>
<dbReference type="AlphaFoldDB" id="A0A2U9CYG5"/>
<keyword evidence="2" id="KW-1185">Reference proteome</keyword>
<dbReference type="EMBL" id="CP026262">
    <property type="protein sequence ID" value="AWP19532.1"/>
    <property type="molecule type" value="Genomic_DNA"/>
</dbReference>
<reference evidence="1 2" key="1">
    <citation type="submission" date="2017-12" db="EMBL/GenBank/DDBJ databases">
        <title>Integrating genomic resources of turbot (Scophthalmus maximus) in depth evaluation of genetic and physical mapping variation across individuals.</title>
        <authorList>
            <person name="Martinez P."/>
        </authorList>
    </citation>
    <scope>NUCLEOTIDE SEQUENCE [LARGE SCALE GENOMIC DNA]</scope>
</reference>
<accession>A0A2U9CYG5</accession>
<protein>
    <submittedName>
        <fullName evidence="1">Uncharacterized protein</fullName>
    </submittedName>
</protein>
<gene>
    <name evidence="1" type="ORF">SMAX5B_022132</name>
</gene>
<name>A0A2U9CYG5_SCOMX</name>